<dbReference type="InterPro" id="IPR050828">
    <property type="entry name" value="C-type_lectin/matrix_domain"/>
</dbReference>
<protein>
    <recommendedName>
        <fullName evidence="4">C-type lectin domain-containing protein</fullName>
    </recommendedName>
</protein>
<name>A0A8C3FAL5_CHRPI</name>
<dbReference type="AlphaFoldDB" id="A0A8C3FAL5"/>
<dbReference type="Gene3D" id="3.10.100.10">
    <property type="entry name" value="Mannose-Binding Protein A, subunit A"/>
    <property type="match status" value="1"/>
</dbReference>
<dbReference type="PANTHER" id="PTHR45710">
    <property type="entry name" value="C-TYPE LECTIN DOMAIN-CONTAINING PROTEIN 180"/>
    <property type="match status" value="1"/>
</dbReference>
<reference evidence="2" key="1">
    <citation type="submission" date="2025-08" db="UniProtKB">
        <authorList>
            <consortium name="Ensembl"/>
        </authorList>
    </citation>
    <scope>IDENTIFICATION</scope>
</reference>
<evidence type="ECO:0000256" key="1">
    <source>
        <dbReference type="SAM" id="MobiDB-lite"/>
    </source>
</evidence>
<organism evidence="2 3">
    <name type="scientific">Chrysemys picta bellii</name>
    <name type="common">Western painted turtle</name>
    <name type="synonym">Emys bellii</name>
    <dbReference type="NCBI Taxonomy" id="8478"/>
    <lineage>
        <taxon>Eukaryota</taxon>
        <taxon>Metazoa</taxon>
        <taxon>Chordata</taxon>
        <taxon>Craniata</taxon>
        <taxon>Vertebrata</taxon>
        <taxon>Euteleostomi</taxon>
        <taxon>Archelosauria</taxon>
        <taxon>Testudinata</taxon>
        <taxon>Testudines</taxon>
        <taxon>Cryptodira</taxon>
        <taxon>Durocryptodira</taxon>
        <taxon>Testudinoidea</taxon>
        <taxon>Emydidae</taxon>
        <taxon>Chrysemys</taxon>
    </lineage>
</organism>
<accession>A0A8C3FAL5</accession>
<dbReference type="InterPro" id="IPR016187">
    <property type="entry name" value="CTDL_fold"/>
</dbReference>
<evidence type="ECO:0000313" key="2">
    <source>
        <dbReference type="Ensembl" id="ENSCPBP00000004284.1"/>
    </source>
</evidence>
<evidence type="ECO:0000313" key="3">
    <source>
        <dbReference type="Proteomes" id="UP000694380"/>
    </source>
</evidence>
<dbReference type="SUPFAM" id="SSF56436">
    <property type="entry name" value="C-type lectin-like"/>
    <property type="match status" value="1"/>
</dbReference>
<proteinExistence type="predicted"/>
<sequence length="175" mass="18916">MVSITLVQSQATAQLLCLKYSAVFQTERVCEILTAACSCTGKMGLCHPVSVTFSLFPPGVALRLGFDPPRSPAVPRCPDGWVGYLGKCYYFSEAEGNWTFSQSNCSSFGASLQDLVRRKTDPFWGPPTLSASQDSTPYPTRPAPCPLTALTPSTTTPTDPRNCHAYPTTTPFPIP</sequence>
<reference evidence="2" key="2">
    <citation type="submission" date="2025-09" db="UniProtKB">
        <authorList>
            <consortium name="Ensembl"/>
        </authorList>
    </citation>
    <scope>IDENTIFICATION</scope>
</reference>
<evidence type="ECO:0008006" key="4">
    <source>
        <dbReference type="Google" id="ProtNLM"/>
    </source>
</evidence>
<dbReference type="GeneTree" id="ENSGT01030000235304"/>
<feature type="region of interest" description="Disordered" evidence="1">
    <location>
        <begin position="149"/>
        <end position="175"/>
    </location>
</feature>
<dbReference type="InterPro" id="IPR016186">
    <property type="entry name" value="C-type_lectin-like/link_sf"/>
</dbReference>
<feature type="compositionally biased region" description="Low complexity" evidence="1">
    <location>
        <begin position="149"/>
        <end position="160"/>
    </location>
</feature>
<keyword evidence="3" id="KW-1185">Reference proteome</keyword>
<dbReference type="Ensembl" id="ENSCPBT00000005228.1">
    <property type="protein sequence ID" value="ENSCPBP00000004284.1"/>
    <property type="gene ID" value="ENSCPBG00000003468.1"/>
</dbReference>
<dbReference type="Proteomes" id="UP000694380">
    <property type="component" value="Unplaced"/>
</dbReference>
<dbReference type="PANTHER" id="PTHR45710:SF35">
    <property type="entry name" value="C-TYPE LECTIN DOMAIN FAMILY 2 MEMBER D"/>
    <property type="match status" value="1"/>
</dbReference>